<feature type="binding site" evidence="14">
    <location>
        <position position="523"/>
    </location>
    <ligand>
        <name>substrate</name>
    </ligand>
</feature>
<evidence type="ECO:0000259" key="19">
    <source>
        <dbReference type="SMART" id="SM00861"/>
    </source>
</evidence>
<proteinExistence type="inferred from homology"/>
<dbReference type="PROSITE" id="PS00802">
    <property type="entry name" value="TRANSKETOLASE_2"/>
    <property type="match status" value="1"/>
</dbReference>
<comment type="cofactor">
    <cofactor evidence="2">
        <name>Co(2+)</name>
        <dbReference type="ChEBI" id="CHEBI:48828"/>
    </cofactor>
</comment>
<dbReference type="Pfam" id="PF00456">
    <property type="entry name" value="Transketolase_N"/>
    <property type="match status" value="1"/>
</dbReference>
<feature type="binding site" evidence="16">
    <location>
        <position position="189"/>
    </location>
    <ligand>
        <name>Mg(2+)</name>
        <dbReference type="ChEBI" id="CHEBI:18420"/>
    </ligand>
</feature>
<comment type="catalytic activity">
    <reaction evidence="11 18">
        <text>D-sedoheptulose 7-phosphate + D-glyceraldehyde 3-phosphate = aldehydo-D-ribose 5-phosphate + D-xylulose 5-phosphate</text>
        <dbReference type="Rhea" id="RHEA:10508"/>
        <dbReference type="ChEBI" id="CHEBI:57483"/>
        <dbReference type="ChEBI" id="CHEBI:57737"/>
        <dbReference type="ChEBI" id="CHEBI:58273"/>
        <dbReference type="ChEBI" id="CHEBI:59776"/>
        <dbReference type="EC" id="2.2.1.1"/>
    </reaction>
</comment>
<comment type="cofactor">
    <cofactor evidence="18">
        <name>Mg(2+)</name>
        <dbReference type="ChEBI" id="CHEBI:18420"/>
    </cofactor>
    <cofactor evidence="18">
        <name>Ca(2+)</name>
        <dbReference type="ChEBI" id="CHEBI:29108"/>
    </cofactor>
    <cofactor evidence="18">
        <name>Mn(2+)</name>
        <dbReference type="ChEBI" id="CHEBI:29035"/>
    </cofactor>
    <cofactor evidence="18">
        <name>Co(2+)</name>
        <dbReference type="ChEBI" id="CHEBI:48828"/>
    </cofactor>
    <text evidence="18">Binds 1 Mg(2+) ion per subunit. Can also utilize other divalent metal cations, such as Ca(2+), Mn(2+) and Co(2+).</text>
</comment>
<feature type="binding site" evidence="14">
    <location>
        <position position="464"/>
    </location>
    <ligand>
        <name>substrate</name>
    </ligand>
</feature>
<dbReference type="EC" id="2.2.1.1" evidence="5 12"/>
<keyword evidence="10 15" id="KW-0786">Thiamine pyrophosphate</keyword>
<dbReference type="InterPro" id="IPR055152">
    <property type="entry name" value="Transketolase-like_C_2"/>
</dbReference>
<dbReference type="GO" id="GO:0009052">
    <property type="term" value="P:pentose-phosphate shunt, non-oxidative branch"/>
    <property type="evidence" value="ECO:0007669"/>
    <property type="project" value="UniProtKB-ARBA"/>
</dbReference>
<feature type="site" description="Important for catalytic activity" evidence="17">
    <location>
        <position position="28"/>
    </location>
</feature>
<feature type="binding site" evidence="15">
    <location>
        <position position="263"/>
    </location>
    <ligand>
        <name>thiamine diphosphate</name>
        <dbReference type="ChEBI" id="CHEBI:58937"/>
    </ligand>
</feature>
<dbReference type="Pfam" id="PF02779">
    <property type="entry name" value="Transket_pyr"/>
    <property type="match status" value="1"/>
</dbReference>
<dbReference type="InterPro" id="IPR005474">
    <property type="entry name" value="Transketolase_N"/>
</dbReference>
<feature type="binding site" evidence="16">
    <location>
        <position position="187"/>
    </location>
    <ligand>
        <name>Mg(2+)</name>
        <dbReference type="ChEBI" id="CHEBI:18420"/>
    </ligand>
</feature>
<accession>A0A0Q9YN51</accession>
<comment type="cofactor">
    <cofactor evidence="1">
        <name>Ca(2+)</name>
        <dbReference type="ChEBI" id="CHEBI:29108"/>
    </cofactor>
</comment>
<dbReference type="InterPro" id="IPR029061">
    <property type="entry name" value="THDP-binding"/>
</dbReference>
<dbReference type="STRING" id="295108.HT99x_00632"/>
<dbReference type="PANTHER" id="PTHR43522">
    <property type="entry name" value="TRANSKETOLASE"/>
    <property type="match status" value="1"/>
</dbReference>
<reference evidence="20" key="1">
    <citation type="submission" date="2015-09" db="EMBL/GenBank/DDBJ databases">
        <title>Draft Genome Sequences of Two Novel Amoeba-resistant Intranuclear Bacteria, Candidatus Berkiella cookevillensis and Candidatus Berkiella aquae.</title>
        <authorList>
            <person name="Mehari Y.T."/>
            <person name="Arivett B.A."/>
            <person name="Farone A.L."/>
            <person name="Gunderson J.H."/>
            <person name="Farone M.B."/>
        </authorList>
    </citation>
    <scope>NUCLEOTIDE SEQUENCE [LARGE SCALE GENOMIC DNA]</scope>
    <source>
        <strain evidence="20">HT99</strain>
    </source>
</reference>
<comment type="similarity">
    <text evidence="3 18">Belongs to the transketolase family.</text>
</comment>
<organism evidence="20">
    <name type="scientific">Candidatus Berkiella aquae</name>
    <dbReference type="NCBI Taxonomy" id="295108"/>
    <lineage>
        <taxon>Bacteria</taxon>
        <taxon>Pseudomonadati</taxon>
        <taxon>Pseudomonadota</taxon>
        <taxon>Gammaproteobacteria</taxon>
        <taxon>Candidatus Berkiellales</taxon>
        <taxon>Candidatus Berkiellaceae</taxon>
        <taxon>Candidatus Berkiella</taxon>
    </lineage>
</organism>
<dbReference type="FunFam" id="3.40.50.920:FF:000003">
    <property type="entry name" value="Transketolase"/>
    <property type="match status" value="1"/>
</dbReference>
<feature type="domain" description="Transketolase-like pyrimidine-binding" evidence="19">
    <location>
        <begin position="357"/>
        <end position="528"/>
    </location>
</feature>
<comment type="caution">
    <text evidence="20">The sequence shown here is derived from an EMBL/GenBank/DDBJ whole genome shotgun (WGS) entry which is preliminary data.</text>
</comment>
<evidence type="ECO:0000256" key="18">
    <source>
        <dbReference type="RuleBase" id="RU004996"/>
    </source>
</evidence>
<evidence type="ECO:0000256" key="9">
    <source>
        <dbReference type="ARBA" id="ARBA00022842"/>
    </source>
</evidence>
<feature type="binding site" evidence="16">
    <location>
        <position position="157"/>
    </location>
    <ligand>
        <name>Mg(2+)</name>
        <dbReference type="ChEBI" id="CHEBI:18420"/>
    </ligand>
</feature>
<evidence type="ECO:0000256" key="8">
    <source>
        <dbReference type="ARBA" id="ARBA00022837"/>
    </source>
</evidence>
<evidence type="ECO:0000256" key="6">
    <source>
        <dbReference type="ARBA" id="ARBA00022679"/>
    </source>
</evidence>
<feature type="binding site" evidence="14">
    <location>
        <position position="360"/>
    </location>
    <ligand>
        <name>substrate</name>
    </ligand>
</feature>
<dbReference type="PATRIC" id="fig|1590043.3.peg.633"/>
<evidence type="ECO:0000256" key="12">
    <source>
        <dbReference type="NCBIfam" id="TIGR00232"/>
    </source>
</evidence>
<feature type="binding site" evidence="14">
    <location>
        <position position="28"/>
    </location>
    <ligand>
        <name>substrate</name>
    </ligand>
</feature>
<keyword evidence="9 16" id="KW-0460">Magnesium</keyword>
<evidence type="ECO:0000256" key="11">
    <source>
        <dbReference type="ARBA" id="ARBA00049473"/>
    </source>
</evidence>
<name>A0A0Q9YN51_9GAMM</name>
<dbReference type="EMBL" id="LKAJ01000002">
    <property type="protein sequence ID" value="KRG22213.1"/>
    <property type="molecule type" value="Genomic_DNA"/>
</dbReference>
<dbReference type="SUPFAM" id="SSF52518">
    <property type="entry name" value="Thiamin diphosphate-binding fold (THDP-binding)"/>
    <property type="match status" value="2"/>
</dbReference>
<feature type="binding site" evidence="15">
    <location>
        <position position="187"/>
    </location>
    <ligand>
        <name>thiamine diphosphate</name>
        <dbReference type="ChEBI" id="CHEBI:58937"/>
    </ligand>
</feature>
<dbReference type="SUPFAM" id="SSF52922">
    <property type="entry name" value="TK C-terminal domain-like"/>
    <property type="match status" value="1"/>
</dbReference>
<keyword evidence="7 16" id="KW-0479">Metal-binding</keyword>
<evidence type="ECO:0000256" key="7">
    <source>
        <dbReference type="ARBA" id="ARBA00022723"/>
    </source>
</evidence>
<dbReference type="Pfam" id="PF22613">
    <property type="entry name" value="Transketolase_C_1"/>
    <property type="match status" value="1"/>
</dbReference>
<dbReference type="GO" id="GO:0005829">
    <property type="term" value="C:cytosol"/>
    <property type="evidence" value="ECO:0007669"/>
    <property type="project" value="TreeGrafter"/>
</dbReference>
<dbReference type="SMART" id="SM00861">
    <property type="entry name" value="Transket_pyr"/>
    <property type="match status" value="1"/>
</dbReference>
<dbReference type="InterPro" id="IPR020826">
    <property type="entry name" value="Transketolase_BS"/>
</dbReference>
<feature type="binding site" evidence="14">
    <location>
        <position position="263"/>
    </location>
    <ligand>
        <name>substrate</name>
    </ligand>
</feature>
<comment type="cofactor">
    <cofactor evidence="15">
        <name>thiamine diphosphate</name>
        <dbReference type="ChEBI" id="CHEBI:58937"/>
    </cofactor>
    <text evidence="15">Binds 1 thiamine pyrophosphate per subunit. During the reaction, the substrate forms a covalent intermediate with the cofactor.</text>
</comment>
<dbReference type="FunFam" id="3.40.50.970:FF:000004">
    <property type="entry name" value="Transketolase"/>
    <property type="match status" value="1"/>
</dbReference>
<feature type="active site" description="Proton donor" evidence="13">
    <location>
        <position position="414"/>
    </location>
</feature>
<comment type="function">
    <text evidence="18">Catalyzes the transfer of a two-carbon ketol group from a ketose donor to an aldose acceptor, via a covalent intermediate with the cofactor thiamine pyrophosphate.</text>
</comment>
<evidence type="ECO:0000256" key="10">
    <source>
        <dbReference type="ARBA" id="ARBA00023052"/>
    </source>
</evidence>
<dbReference type="CDD" id="cd02012">
    <property type="entry name" value="TPP_TK"/>
    <property type="match status" value="1"/>
</dbReference>
<evidence type="ECO:0000256" key="14">
    <source>
        <dbReference type="PIRSR" id="PIRSR605478-2"/>
    </source>
</evidence>
<feature type="binding site" evidence="14">
    <location>
        <position position="476"/>
    </location>
    <ligand>
        <name>substrate</name>
    </ligand>
</feature>
<dbReference type="InterPro" id="IPR009014">
    <property type="entry name" value="Transketo_C/PFOR_II"/>
</dbReference>
<dbReference type="InterPro" id="IPR005478">
    <property type="entry name" value="Transketolase_bac-like"/>
</dbReference>
<dbReference type="NCBIfam" id="TIGR00232">
    <property type="entry name" value="tktlase_bact"/>
    <property type="match status" value="1"/>
</dbReference>
<comment type="cofactor">
    <cofactor evidence="16">
        <name>Mg(2+)</name>
        <dbReference type="ChEBI" id="CHEBI:18420"/>
    </cofactor>
    <text evidence="16">Binds 1 Mg(2+) ion per subunit. Can also utilize other divalent metal cations, such as Ca(2+), Mn(2+) and Co(2+).</text>
</comment>
<feature type="binding site" evidence="14">
    <location>
        <position position="387"/>
    </location>
    <ligand>
        <name>substrate</name>
    </ligand>
</feature>
<evidence type="ECO:0000256" key="3">
    <source>
        <dbReference type="ARBA" id="ARBA00007131"/>
    </source>
</evidence>
<dbReference type="InterPro" id="IPR049557">
    <property type="entry name" value="Transketolase_CS"/>
</dbReference>
<keyword evidence="8 18" id="KW-0106">Calcium</keyword>
<dbReference type="Gene3D" id="3.40.50.970">
    <property type="match status" value="2"/>
</dbReference>
<dbReference type="PROSITE" id="PS00801">
    <property type="entry name" value="TRANSKETOLASE_1"/>
    <property type="match status" value="1"/>
</dbReference>
<dbReference type="FunFam" id="3.40.50.970:FF:000003">
    <property type="entry name" value="Transketolase"/>
    <property type="match status" value="1"/>
</dbReference>
<dbReference type="Gene3D" id="3.40.50.920">
    <property type="match status" value="1"/>
</dbReference>
<evidence type="ECO:0000256" key="4">
    <source>
        <dbReference type="ARBA" id="ARBA00011738"/>
    </source>
</evidence>
<keyword evidence="6 18" id="KW-0808">Transferase</keyword>
<feature type="binding site" evidence="15">
    <location>
        <position position="68"/>
    </location>
    <ligand>
        <name>thiamine diphosphate</name>
        <dbReference type="ChEBI" id="CHEBI:58937"/>
    </ligand>
</feature>
<evidence type="ECO:0000256" key="5">
    <source>
        <dbReference type="ARBA" id="ARBA00013152"/>
    </source>
</evidence>
<dbReference type="CDD" id="cd07033">
    <property type="entry name" value="TPP_PYR_DXS_TK_like"/>
    <property type="match status" value="1"/>
</dbReference>
<evidence type="ECO:0000256" key="17">
    <source>
        <dbReference type="PIRSR" id="PIRSR605478-5"/>
    </source>
</evidence>
<feature type="binding site" evidence="15">
    <location>
        <position position="440"/>
    </location>
    <ligand>
        <name>thiamine diphosphate</name>
        <dbReference type="ChEBI" id="CHEBI:58937"/>
    </ligand>
</feature>
<dbReference type="PANTHER" id="PTHR43522:SF2">
    <property type="entry name" value="TRANSKETOLASE 1-RELATED"/>
    <property type="match status" value="1"/>
</dbReference>
<feature type="binding site" evidence="15">
    <location>
        <begin position="116"/>
        <end position="118"/>
    </location>
    <ligand>
        <name>thiamine diphosphate</name>
        <dbReference type="ChEBI" id="CHEBI:58937"/>
    </ligand>
</feature>
<dbReference type="AlphaFoldDB" id="A0A0Q9YN51"/>
<protein>
    <recommendedName>
        <fullName evidence="5 12">Transketolase</fullName>
        <ecNumber evidence="5 12">2.2.1.1</ecNumber>
    </recommendedName>
</protein>
<feature type="binding site" evidence="14">
    <location>
        <position position="472"/>
    </location>
    <ligand>
        <name>substrate</name>
    </ligand>
</feature>
<evidence type="ECO:0000256" key="15">
    <source>
        <dbReference type="PIRSR" id="PIRSR605478-3"/>
    </source>
</evidence>
<evidence type="ECO:0000256" key="1">
    <source>
        <dbReference type="ARBA" id="ARBA00001913"/>
    </source>
</evidence>
<comment type="subunit">
    <text evidence="4 18">Homodimer.</text>
</comment>
<gene>
    <name evidence="20" type="primary">tktA</name>
    <name evidence="20" type="ORF">HT99x_00632</name>
</gene>
<dbReference type="GO" id="GO:0046872">
    <property type="term" value="F:metal ion binding"/>
    <property type="evidence" value="ECO:0007669"/>
    <property type="project" value="UniProtKB-KW"/>
</dbReference>
<evidence type="ECO:0000256" key="13">
    <source>
        <dbReference type="PIRSR" id="PIRSR605478-1"/>
    </source>
</evidence>
<dbReference type="OrthoDB" id="8732661at2"/>
<dbReference type="InterPro" id="IPR033247">
    <property type="entry name" value="Transketolase_fam"/>
</dbReference>
<evidence type="ECO:0000313" key="20">
    <source>
        <dbReference type="EMBL" id="KRG22213.1"/>
    </source>
</evidence>
<feature type="binding site" evidence="15">
    <location>
        <position position="158"/>
    </location>
    <ligand>
        <name>thiamine diphosphate</name>
        <dbReference type="ChEBI" id="CHEBI:58937"/>
    </ligand>
</feature>
<evidence type="ECO:0000256" key="16">
    <source>
        <dbReference type="PIRSR" id="PIRSR605478-4"/>
    </source>
</evidence>
<dbReference type="GO" id="GO:0004802">
    <property type="term" value="F:transketolase activity"/>
    <property type="evidence" value="ECO:0007669"/>
    <property type="project" value="UniProtKB-UniRule"/>
</dbReference>
<evidence type="ECO:0000256" key="2">
    <source>
        <dbReference type="ARBA" id="ARBA00001941"/>
    </source>
</evidence>
<feature type="site" description="Important for catalytic activity" evidence="17">
    <location>
        <position position="263"/>
    </location>
</feature>
<sequence>MVALSRRQLANAIRALSMDAVQKANSGHPGAPMGMADIAEVLWNDYLRHNPQDPNWLNRDRFVLSNGHGSMLLYSLLHLSGYDVTMSDLQAFRQLHSKTPGHPEYGYTPGVETTTGPLGQGFANAVGMALAERALATQYNRDGFPIIDHWTYVFLGDGCLMEGVSHEAASFAGSQGLGKLIAIWDDNGISIDGPVKPWFGDDTPMRFESYGWQVIRDIDGHNPQAIKAAMDEARANTAQPTLICCRTIIGFGAPNLQGKEKCHGAALGENEVAAVRETLGWSYPPFVIPSDIKNAWDATQRGTQQQATWQILFNQYQEQHPHLAQELMRRLHKTLPQNWQEHVNALLNQISEQAKTIATRKASQLVLESIGELLPELMGGSADLTDSNLTAWGGSKAISPSQPGGNYLHYGVREFGMAAMMNGMALYGGFIPYGGTVLTFVDYARNAVRMAALMKQRSIFVFTHDSIGLGEDGPTHQPIEHITMLRATPQLHNWRPCDATETVAAWQAAIERVDGPTTLILTRQAVKAQPRTEQQLKDIAKGGYVLQATASKPDVLLLSTGSEVDLCMEAAKRCLEHNIQVQVVSLPCFEMFRAQDAAYQEQVLPKAVTKRVAVEAGATLSWHQYVGPNGRIMGIDRFGESAPSDKIYEALGLTVENITDTVMALVKNEG</sequence>
<dbReference type="InterPro" id="IPR005475">
    <property type="entry name" value="Transketolase-like_Pyr-bd"/>
</dbReference>